<protein>
    <submittedName>
        <fullName evidence="1">Uncharacterized protein</fullName>
    </submittedName>
</protein>
<dbReference type="EMBL" id="JAGPYM010000009">
    <property type="protein sequence ID" value="KAH6890468.1"/>
    <property type="molecule type" value="Genomic_DNA"/>
</dbReference>
<name>A0A9P8W538_9HYPO</name>
<reference evidence="1 2" key="1">
    <citation type="journal article" date="2021" name="Nat. Commun.">
        <title>Genetic determinants of endophytism in the Arabidopsis root mycobiome.</title>
        <authorList>
            <person name="Mesny F."/>
            <person name="Miyauchi S."/>
            <person name="Thiergart T."/>
            <person name="Pickel B."/>
            <person name="Atanasova L."/>
            <person name="Karlsson M."/>
            <person name="Huettel B."/>
            <person name="Barry K.W."/>
            <person name="Haridas S."/>
            <person name="Chen C."/>
            <person name="Bauer D."/>
            <person name="Andreopoulos W."/>
            <person name="Pangilinan J."/>
            <person name="LaButti K."/>
            <person name="Riley R."/>
            <person name="Lipzen A."/>
            <person name="Clum A."/>
            <person name="Drula E."/>
            <person name="Henrissat B."/>
            <person name="Kohler A."/>
            <person name="Grigoriev I.V."/>
            <person name="Martin F.M."/>
            <person name="Hacquard S."/>
        </authorList>
    </citation>
    <scope>NUCLEOTIDE SEQUENCE [LARGE SCALE GENOMIC DNA]</scope>
    <source>
        <strain evidence="1 2">MPI-CAGE-CH-0241</strain>
    </source>
</reference>
<dbReference type="AlphaFoldDB" id="A0A9P8W538"/>
<sequence>MTSRVSILHCRPASVALSPLFANSTSLFSHCTTTSLSPRRHINHISSSTTASASSTHVCSAPASRLPPLTSRLPSMSQPTAKVLSWAFPSPNQIIKCDRSSRRSCPLSFAHRRTIEGYGSDLSSQTIASPFGSATQRPRPCPGPPTTYVYSNPQSTAYPILARNESRIRQLLSLFLCIASRCFGYSS</sequence>
<evidence type="ECO:0000313" key="2">
    <source>
        <dbReference type="Proteomes" id="UP000777438"/>
    </source>
</evidence>
<proteinExistence type="predicted"/>
<keyword evidence="2" id="KW-1185">Reference proteome</keyword>
<dbReference type="Proteomes" id="UP000777438">
    <property type="component" value="Unassembled WGS sequence"/>
</dbReference>
<gene>
    <name evidence="1" type="ORF">B0T10DRAFT_459125</name>
</gene>
<evidence type="ECO:0000313" key="1">
    <source>
        <dbReference type="EMBL" id="KAH6890468.1"/>
    </source>
</evidence>
<organism evidence="1 2">
    <name type="scientific">Thelonectria olida</name>
    <dbReference type="NCBI Taxonomy" id="1576542"/>
    <lineage>
        <taxon>Eukaryota</taxon>
        <taxon>Fungi</taxon>
        <taxon>Dikarya</taxon>
        <taxon>Ascomycota</taxon>
        <taxon>Pezizomycotina</taxon>
        <taxon>Sordariomycetes</taxon>
        <taxon>Hypocreomycetidae</taxon>
        <taxon>Hypocreales</taxon>
        <taxon>Nectriaceae</taxon>
        <taxon>Thelonectria</taxon>
    </lineage>
</organism>
<comment type="caution">
    <text evidence="1">The sequence shown here is derived from an EMBL/GenBank/DDBJ whole genome shotgun (WGS) entry which is preliminary data.</text>
</comment>
<accession>A0A9P8W538</accession>